<dbReference type="AlphaFoldDB" id="E4ZNK0"/>
<gene>
    <name evidence="1" type="ORF">LEMA_P039600.1</name>
</gene>
<accession>E4ZNK0</accession>
<dbReference type="InParanoid" id="E4ZNK0"/>
<proteinExistence type="predicted"/>
<name>E4ZNK0_LEPMJ</name>
<protein>
    <submittedName>
        <fullName evidence="1">Predicted protein</fullName>
    </submittedName>
</protein>
<keyword evidence="2" id="KW-1185">Reference proteome</keyword>
<dbReference type="Proteomes" id="UP000002668">
    <property type="component" value="Genome"/>
</dbReference>
<reference evidence="2" key="1">
    <citation type="journal article" date="2011" name="Nat. Commun.">
        <title>Effector diversification within compartments of the Leptosphaeria maculans genome affected by Repeat-Induced Point mutations.</title>
        <authorList>
            <person name="Rouxel T."/>
            <person name="Grandaubert J."/>
            <person name="Hane J.K."/>
            <person name="Hoede C."/>
            <person name="van de Wouw A.P."/>
            <person name="Couloux A."/>
            <person name="Dominguez V."/>
            <person name="Anthouard V."/>
            <person name="Bally P."/>
            <person name="Bourras S."/>
            <person name="Cozijnsen A.J."/>
            <person name="Ciuffetti L.M."/>
            <person name="Degrave A."/>
            <person name="Dilmaghani A."/>
            <person name="Duret L."/>
            <person name="Fudal I."/>
            <person name="Goodwin S.B."/>
            <person name="Gout L."/>
            <person name="Glaser N."/>
            <person name="Linglin J."/>
            <person name="Kema G.H.J."/>
            <person name="Lapalu N."/>
            <person name="Lawrence C.B."/>
            <person name="May K."/>
            <person name="Meyer M."/>
            <person name="Ollivier B."/>
            <person name="Poulain J."/>
            <person name="Schoch C.L."/>
            <person name="Simon A."/>
            <person name="Spatafora J.W."/>
            <person name="Stachowiak A."/>
            <person name="Turgeon B.G."/>
            <person name="Tyler B.M."/>
            <person name="Vincent D."/>
            <person name="Weissenbach J."/>
            <person name="Amselem J."/>
            <person name="Quesneville H."/>
            <person name="Oliver R.P."/>
            <person name="Wincker P."/>
            <person name="Balesdent M.-H."/>
            <person name="Howlett B.J."/>
        </authorList>
    </citation>
    <scope>NUCLEOTIDE SEQUENCE [LARGE SCALE GENOMIC DNA]</scope>
    <source>
        <strain evidence="2">JN3 / isolate v23.1.3 / race Av1-4-5-6-7-8</strain>
    </source>
</reference>
<dbReference type="HOGENOM" id="CLU_2590186_0_0_1"/>
<evidence type="ECO:0000313" key="2">
    <source>
        <dbReference type="Proteomes" id="UP000002668"/>
    </source>
</evidence>
<evidence type="ECO:0000313" key="1">
    <source>
        <dbReference type="EMBL" id="CBX93059.1"/>
    </source>
</evidence>
<organism evidence="2">
    <name type="scientific">Leptosphaeria maculans (strain JN3 / isolate v23.1.3 / race Av1-4-5-6-7-8)</name>
    <name type="common">Blackleg fungus</name>
    <name type="synonym">Phoma lingam</name>
    <dbReference type="NCBI Taxonomy" id="985895"/>
    <lineage>
        <taxon>Eukaryota</taxon>
        <taxon>Fungi</taxon>
        <taxon>Dikarya</taxon>
        <taxon>Ascomycota</taxon>
        <taxon>Pezizomycotina</taxon>
        <taxon>Dothideomycetes</taxon>
        <taxon>Pleosporomycetidae</taxon>
        <taxon>Pleosporales</taxon>
        <taxon>Pleosporineae</taxon>
        <taxon>Leptosphaeriaceae</taxon>
        <taxon>Plenodomus</taxon>
        <taxon>Plenodomus lingam/Leptosphaeria maculans species complex</taxon>
    </lineage>
</organism>
<dbReference type="EMBL" id="FP929105">
    <property type="protein sequence ID" value="CBX93059.1"/>
    <property type="molecule type" value="Genomic_DNA"/>
</dbReference>
<sequence>MAWFSRACPLYDLAKHVRFVALVNRMANRISASEVAGTHDTVHVCRYGQASTSFWLVGGYRTQGPSCRRALTSPASLSSL</sequence>
<dbReference type="VEuPathDB" id="FungiDB:LEMA_P039600.1"/>